<dbReference type="PROSITE" id="PS51257">
    <property type="entry name" value="PROKAR_LIPOPROTEIN"/>
    <property type="match status" value="1"/>
</dbReference>
<dbReference type="RefSeq" id="WP_100993616.1">
    <property type="nucleotide sequence ID" value="NZ_CP025096.1"/>
</dbReference>
<sequence length="128" mass="14284">MNKWLSTCFLLSLFSCHQPTPLPNDPTYACDYSITFHGQALKTAIFYSTTIDSYYTKSIYVDSPKGTLATNEGINLFCNLPDEYQRAGKVISFDGGFAPINDSTGRASALQKIFPGRRLTYVVVTKIY</sequence>
<dbReference type="Proteomes" id="UP000232883">
    <property type="component" value="Chromosome"/>
</dbReference>
<dbReference type="OrthoDB" id="838623at2"/>
<reference evidence="1 2" key="1">
    <citation type="submission" date="2017-11" db="EMBL/GenBank/DDBJ databases">
        <title>Taxonomic description and genome sequences of Spirosoma HA7 sp. nov., isolated from pollen microhabitat of Corylus avellana.</title>
        <authorList>
            <person name="Ambika Manirajan B."/>
            <person name="Suarez C."/>
            <person name="Ratering S."/>
            <person name="Geissler-Plaum R."/>
            <person name="Cardinale M."/>
            <person name="Sylvia S."/>
        </authorList>
    </citation>
    <scope>NUCLEOTIDE SEQUENCE [LARGE SCALE GENOMIC DNA]</scope>
    <source>
        <strain evidence="1 2">HA7</strain>
    </source>
</reference>
<dbReference type="KEGG" id="spir:CWM47_37665"/>
<dbReference type="EMBL" id="CP025096">
    <property type="protein sequence ID" value="AUD07049.1"/>
    <property type="molecule type" value="Genomic_DNA"/>
</dbReference>
<dbReference type="AlphaFoldDB" id="A0A2K8ZB51"/>
<keyword evidence="2" id="KW-1185">Reference proteome</keyword>
<protein>
    <submittedName>
        <fullName evidence="1">Uncharacterized protein</fullName>
    </submittedName>
</protein>
<accession>A0A2K8ZB51</accession>
<evidence type="ECO:0000313" key="2">
    <source>
        <dbReference type="Proteomes" id="UP000232883"/>
    </source>
</evidence>
<gene>
    <name evidence="1" type="ORF">CWM47_37665</name>
</gene>
<name>A0A2K8ZB51_9BACT</name>
<proteinExistence type="predicted"/>
<evidence type="ECO:0000313" key="1">
    <source>
        <dbReference type="EMBL" id="AUD07049.1"/>
    </source>
</evidence>
<organism evidence="1 2">
    <name type="scientific">Spirosoma pollinicola</name>
    <dbReference type="NCBI Taxonomy" id="2057025"/>
    <lineage>
        <taxon>Bacteria</taxon>
        <taxon>Pseudomonadati</taxon>
        <taxon>Bacteroidota</taxon>
        <taxon>Cytophagia</taxon>
        <taxon>Cytophagales</taxon>
        <taxon>Cytophagaceae</taxon>
        <taxon>Spirosoma</taxon>
    </lineage>
</organism>